<protein>
    <submittedName>
        <fullName evidence="1">DNA-damage-inducible protein I</fullName>
    </submittedName>
</protein>
<name>A0A8S5N1T7_9CAUD</name>
<proteinExistence type="predicted"/>
<sequence>MENQNKNAAAKVADNIAEERKHPIFEECEVMNAGKPAREHMLSLNGMYISGITDEQLKEMFEKLVEVLWNEKSSFLVYHVIK</sequence>
<evidence type="ECO:0000313" key="1">
    <source>
        <dbReference type="EMBL" id="DAD88621.1"/>
    </source>
</evidence>
<reference evidence="1" key="1">
    <citation type="journal article" date="2021" name="Proc. Natl. Acad. Sci. U.S.A.">
        <title>A Catalog of Tens of Thousands of Viruses from Human Metagenomes Reveals Hidden Associations with Chronic Diseases.</title>
        <authorList>
            <person name="Tisza M.J."/>
            <person name="Buck C.B."/>
        </authorList>
    </citation>
    <scope>NUCLEOTIDE SEQUENCE</scope>
    <source>
        <strain evidence="1">CtYWp4</strain>
    </source>
</reference>
<organism evidence="1">
    <name type="scientific">Siphoviridae sp. ctYWp4</name>
    <dbReference type="NCBI Taxonomy" id="2826377"/>
    <lineage>
        <taxon>Viruses</taxon>
        <taxon>Duplodnaviria</taxon>
        <taxon>Heunggongvirae</taxon>
        <taxon>Uroviricota</taxon>
        <taxon>Caudoviricetes</taxon>
    </lineage>
</organism>
<accession>A0A8S5N1T7</accession>
<dbReference type="EMBL" id="BK015044">
    <property type="protein sequence ID" value="DAD88621.1"/>
    <property type="molecule type" value="Genomic_DNA"/>
</dbReference>